<dbReference type="InterPro" id="IPR002110">
    <property type="entry name" value="Ankyrin_rpt"/>
</dbReference>
<dbReference type="PANTHER" id="PTHR24198:SF165">
    <property type="entry name" value="ANKYRIN REPEAT-CONTAINING PROTEIN-RELATED"/>
    <property type="match status" value="1"/>
</dbReference>
<evidence type="ECO:0000313" key="4">
    <source>
        <dbReference type="EMBL" id="TGN20009.1"/>
    </source>
</evidence>
<dbReference type="Gene3D" id="1.25.40.20">
    <property type="entry name" value="Ankyrin repeat-containing domain"/>
    <property type="match status" value="1"/>
</dbReference>
<dbReference type="Proteomes" id="UP000298058">
    <property type="component" value="Unassembled WGS sequence"/>
</dbReference>
<keyword evidence="2 3" id="KW-0040">ANK repeat</keyword>
<dbReference type="OrthoDB" id="326429at2"/>
<feature type="repeat" description="ANK" evidence="3">
    <location>
        <begin position="116"/>
        <end position="149"/>
    </location>
</feature>
<dbReference type="SUPFAM" id="SSF48403">
    <property type="entry name" value="Ankyrin repeat"/>
    <property type="match status" value="1"/>
</dbReference>
<feature type="repeat" description="ANK" evidence="3">
    <location>
        <begin position="83"/>
        <end position="115"/>
    </location>
</feature>
<evidence type="ECO:0000256" key="2">
    <source>
        <dbReference type="ARBA" id="ARBA00023043"/>
    </source>
</evidence>
<dbReference type="SMART" id="SM00248">
    <property type="entry name" value="ANK"/>
    <property type="match status" value="3"/>
</dbReference>
<organism evidence="4 5">
    <name type="scientific">Leptospira idonii</name>
    <dbReference type="NCBI Taxonomy" id="1193500"/>
    <lineage>
        <taxon>Bacteria</taxon>
        <taxon>Pseudomonadati</taxon>
        <taxon>Spirochaetota</taxon>
        <taxon>Spirochaetia</taxon>
        <taxon>Leptospirales</taxon>
        <taxon>Leptospiraceae</taxon>
        <taxon>Leptospira</taxon>
    </lineage>
</organism>
<dbReference type="AlphaFoldDB" id="A0A4R9M409"/>
<accession>A0A4R9M409</accession>
<dbReference type="PROSITE" id="PS50088">
    <property type="entry name" value="ANK_REPEAT"/>
    <property type="match status" value="2"/>
</dbReference>
<gene>
    <name evidence="4" type="ORF">EHS15_06455</name>
</gene>
<name>A0A4R9M409_9LEPT</name>
<proteinExistence type="predicted"/>
<reference evidence="4" key="1">
    <citation type="journal article" date="2019" name="PLoS Negl. Trop. Dis.">
        <title>Revisiting the worldwide diversity of Leptospira species in the environment.</title>
        <authorList>
            <person name="Vincent A.T."/>
            <person name="Schiettekatte O."/>
            <person name="Bourhy P."/>
            <person name="Veyrier F.J."/>
            <person name="Picardeau M."/>
        </authorList>
    </citation>
    <scope>NUCLEOTIDE SEQUENCE [LARGE SCALE GENOMIC DNA]</scope>
    <source>
        <strain evidence="4">201300427</strain>
    </source>
</reference>
<protein>
    <submittedName>
        <fullName evidence="4">Ankyrin repeat domain-containing protein</fullName>
    </submittedName>
</protein>
<comment type="caution">
    <text evidence="4">The sequence shown here is derived from an EMBL/GenBank/DDBJ whole genome shotgun (WGS) entry which is preliminary data.</text>
</comment>
<dbReference type="PANTHER" id="PTHR24198">
    <property type="entry name" value="ANKYRIN REPEAT AND PROTEIN KINASE DOMAIN-CONTAINING PROTEIN"/>
    <property type="match status" value="1"/>
</dbReference>
<dbReference type="InterPro" id="IPR036770">
    <property type="entry name" value="Ankyrin_rpt-contain_sf"/>
</dbReference>
<evidence type="ECO:0000256" key="3">
    <source>
        <dbReference type="PROSITE-ProRule" id="PRU00023"/>
    </source>
</evidence>
<sequence>MMQLISNFFTKIRNEVRYRNLVRSLAAEDKLQFQKDLDLLRKEPNFLASANVLLGIVCAESNDIYFLETLLEAGLNPNVPNESGIYPIHTAVENGKLDAVKILLSHGADPDAEDPRGVTPLHIANSYDGLGEVSDLLLANGANPNKRDKIGKRYLM</sequence>
<evidence type="ECO:0000313" key="5">
    <source>
        <dbReference type="Proteomes" id="UP000298058"/>
    </source>
</evidence>
<dbReference type="Pfam" id="PF12796">
    <property type="entry name" value="Ank_2"/>
    <property type="match status" value="1"/>
</dbReference>
<keyword evidence="1" id="KW-0677">Repeat</keyword>
<dbReference type="PROSITE" id="PS50297">
    <property type="entry name" value="ANK_REP_REGION"/>
    <property type="match status" value="2"/>
</dbReference>
<keyword evidence="5" id="KW-1185">Reference proteome</keyword>
<dbReference type="RefSeq" id="WP_135759727.1">
    <property type="nucleotide sequence ID" value="NZ_RQHW01000018.1"/>
</dbReference>
<evidence type="ECO:0000256" key="1">
    <source>
        <dbReference type="ARBA" id="ARBA00022737"/>
    </source>
</evidence>
<dbReference type="EMBL" id="RQHW01000018">
    <property type="protein sequence ID" value="TGN20009.1"/>
    <property type="molecule type" value="Genomic_DNA"/>
</dbReference>